<dbReference type="EMBL" id="NMPZ01000030">
    <property type="protein sequence ID" value="OXL42873.1"/>
    <property type="molecule type" value="Genomic_DNA"/>
</dbReference>
<gene>
    <name evidence="2" type="ORF">CFT61_14365</name>
</gene>
<proteinExistence type="predicted"/>
<reference evidence="2 3" key="1">
    <citation type="submission" date="2017-07" db="EMBL/GenBank/DDBJ databases">
        <title>Draft genome sequence of Prevotella copri isolated from the gut of healthy adult Indian.</title>
        <authorList>
            <person name="Das B."/>
            <person name="Bag S."/>
            <person name="Ghosh T.S."/>
        </authorList>
    </citation>
    <scope>NUCLEOTIDE SEQUENCE [LARGE SCALE GENOMIC DNA]</scope>
    <source>
        <strain evidence="2 3">Indica</strain>
    </source>
</reference>
<dbReference type="AlphaFoldDB" id="A0AA91THF0"/>
<dbReference type="GO" id="GO:0005524">
    <property type="term" value="F:ATP binding"/>
    <property type="evidence" value="ECO:0007669"/>
    <property type="project" value="InterPro"/>
</dbReference>
<dbReference type="GO" id="GO:0006508">
    <property type="term" value="P:proteolysis"/>
    <property type="evidence" value="ECO:0007669"/>
    <property type="project" value="InterPro"/>
</dbReference>
<evidence type="ECO:0000259" key="1">
    <source>
        <dbReference type="Pfam" id="PF03412"/>
    </source>
</evidence>
<accession>A0AA91THF0</accession>
<evidence type="ECO:0000313" key="3">
    <source>
        <dbReference type="Proteomes" id="UP000215155"/>
    </source>
</evidence>
<name>A0AA91THF0_9BACT</name>
<comment type="caution">
    <text evidence="2">The sequence shown here is derived from an EMBL/GenBank/DDBJ whole genome shotgun (WGS) entry which is preliminary data.</text>
</comment>
<evidence type="ECO:0000313" key="2">
    <source>
        <dbReference type="EMBL" id="OXL42873.1"/>
    </source>
</evidence>
<dbReference type="GO" id="GO:0008233">
    <property type="term" value="F:peptidase activity"/>
    <property type="evidence" value="ECO:0007669"/>
    <property type="project" value="InterPro"/>
</dbReference>
<protein>
    <recommendedName>
        <fullName evidence="1">Peptidase C39 domain-containing protein</fullName>
    </recommendedName>
</protein>
<dbReference type="GO" id="GO:0016020">
    <property type="term" value="C:membrane"/>
    <property type="evidence" value="ECO:0007669"/>
    <property type="project" value="InterPro"/>
</dbReference>
<dbReference type="Gene3D" id="3.90.70.10">
    <property type="entry name" value="Cysteine proteinases"/>
    <property type="match status" value="1"/>
</dbReference>
<sequence>MPSLSKLCFATTEGVSLLGINEAANTLGLHTTCARATTMVLGEAPLPCILHWNQTLEL</sequence>
<dbReference type="Pfam" id="PF03412">
    <property type="entry name" value="Peptidase_C39"/>
    <property type="match status" value="1"/>
</dbReference>
<feature type="domain" description="Peptidase C39" evidence="1">
    <location>
        <begin position="3"/>
        <end position="55"/>
    </location>
</feature>
<organism evidence="2 3">
    <name type="scientific">Segatella copri</name>
    <dbReference type="NCBI Taxonomy" id="165179"/>
    <lineage>
        <taxon>Bacteria</taxon>
        <taxon>Pseudomonadati</taxon>
        <taxon>Bacteroidota</taxon>
        <taxon>Bacteroidia</taxon>
        <taxon>Bacteroidales</taxon>
        <taxon>Prevotellaceae</taxon>
        <taxon>Segatella</taxon>
    </lineage>
</organism>
<dbReference type="Proteomes" id="UP000215155">
    <property type="component" value="Unassembled WGS sequence"/>
</dbReference>
<dbReference type="InterPro" id="IPR005074">
    <property type="entry name" value="Peptidase_C39"/>
</dbReference>